<dbReference type="EMBL" id="BMAO01013130">
    <property type="protein sequence ID" value="GFQ86555.1"/>
    <property type="molecule type" value="Genomic_DNA"/>
</dbReference>
<dbReference type="AlphaFoldDB" id="A0A8X6KU07"/>
<name>A0A8X6KU07_TRICU</name>
<accession>A0A8X6KU07</accession>
<keyword evidence="2" id="KW-1185">Reference proteome</keyword>
<gene>
    <name evidence="1" type="ORF">TNCT_131951</name>
</gene>
<organism evidence="1 2">
    <name type="scientific">Trichonephila clavata</name>
    <name type="common">Joro spider</name>
    <name type="synonym">Nephila clavata</name>
    <dbReference type="NCBI Taxonomy" id="2740835"/>
    <lineage>
        <taxon>Eukaryota</taxon>
        <taxon>Metazoa</taxon>
        <taxon>Ecdysozoa</taxon>
        <taxon>Arthropoda</taxon>
        <taxon>Chelicerata</taxon>
        <taxon>Arachnida</taxon>
        <taxon>Araneae</taxon>
        <taxon>Araneomorphae</taxon>
        <taxon>Entelegynae</taxon>
        <taxon>Araneoidea</taxon>
        <taxon>Nephilidae</taxon>
        <taxon>Trichonephila</taxon>
    </lineage>
</organism>
<reference evidence="1" key="1">
    <citation type="submission" date="2020-07" db="EMBL/GenBank/DDBJ databases">
        <title>Multicomponent nature underlies the extraordinary mechanical properties of spider dragline silk.</title>
        <authorList>
            <person name="Kono N."/>
            <person name="Nakamura H."/>
            <person name="Mori M."/>
            <person name="Yoshida Y."/>
            <person name="Ohtoshi R."/>
            <person name="Malay A.D."/>
            <person name="Moran D.A.P."/>
            <person name="Tomita M."/>
            <person name="Numata K."/>
            <person name="Arakawa K."/>
        </authorList>
    </citation>
    <scope>NUCLEOTIDE SEQUENCE</scope>
</reference>
<sequence>MDFIKLISLLDLECRSNLVIAVSLVDGGVEVELHVRVLVKIGRMEHNESYFRLSRTEPQSHQEVRCLEE</sequence>
<evidence type="ECO:0000313" key="2">
    <source>
        <dbReference type="Proteomes" id="UP000887116"/>
    </source>
</evidence>
<comment type="caution">
    <text evidence="1">The sequence shown here is derived from an EMBL/GenBank/DDBJ whole genome shotgun (WGS) entry which is preliminary data.</text>
</comment>
<proteinExistence type="predicted"/>
<dbReference type="Proteomes" id="UP000887116">
    <property type="component" value="Unassembled WGS sequence"/>
</dbReference>
<protein>
    <submittedName>
        <fullName evidence="1">Uncharacterized protein</fullName>
    </submittedName>
</protein>
<evidence type="ECO:0000313" key="1">
    <source>
        <dbReference type="EMBL" id="GFQ86555.1"/>
    </source>
</evidence>